<dbReference type="STRING" id="1051891.A0A0C3MII6"/>
<dbReference type="EMBL" id="KN822948">
    <property type="protein sequence ID" value="KIO33502.1"/>
    <property type="molecule type" value="Genomic_DNA"/>
</dbReference>
<keyword evidence="3" id="KW-0560">Oxidoreductase</keyword>
<dbReference type="HOGENOM" id="CLU_010194_44_6_1"/>
<evidence type="ECO:0000256" key="2">
    <source>
        <dbReference type="ARBA" id="ARBA00022857"/>
    </source>
</evidence>
<evidence type="ECO:0000256" key="1">
    <source>
        <dbReference type="ARBA" id="ARBA00006484"/>
    </source>
</evidence>
<dbReference type="Gene3D" id="3.40.50.720">
    <property type="entry name" value="NAD(P)-binding Rossmann-like Domain"/>
    <property type="match status" value="1"/>
</dbReference>
<proteinExistence type="inferred from homology"/>
<dbReference type="PANTHER" id="PTHR24320">
    <property type="entry name" value="RETINOL DEHYDROGENASE"/>
    <property type="match status" value="1"/>
</dbReference>
<dbReference type="Proteomes" id="UP000054248">
    <property type="component" value="Unassembled WGS sequence"/>
</dbReference>
<comment type="similarity">
    <text evidence="1 4">Belongs to the short-chain dehydrogenases/reductases (SDR) family.</text>
</comment>
<dbReference type="OrthoDB" id="191139at2759"/>
<dbReference type="InterPro" id="IPR036291">
    <property type="entry name" value="NAD(P)-bd_dom_sf"/>
</dbReference>
<dbReference type="PANTHER" id="PTHR24320:SF236">
    <property type="entry name" value="SHORT-CHAIN DEHYDROGENASE-RELATED"/>
    <property type="match status" value="1"/>
</dbReference>
<dbReference type="AlphaFoldDB" id="A0A0C3MII6"/>
<reference evidence="6" key="2">
    <citation type="submission" date="2015-01" db="EMBL/GenBank/DDBJ databases">
        <title>Evolutionary Origins and Diversification of the Mycorrhizal Mutualists.</title>
        <authorList>
            <consortium name="DOE Joint Genome Institute"/>
            <consortium name="Mycorrhizal Genomics Consortium"/>
            <person name="Kohler A."/>
            <person name="Kuo A."/>
            <person name="Nagy L.G."/>
            <person name="Floudas D."/>
            <person name="Copeland A."/>
            <person name="Barry K.W."/>
            <person name="Cichocki N."/>
            <person name="Veneault-Fourrey C."/>
            <person name="LaButti K."/>
            <person name="Lindquist E.A."/>
            <person name="Lipzen A."/>
            <person name="Lundell T."/>
            <person name="Morin E."/>
            <person name="Murat C."/>
            <person name="Riley R."/>
            <person name="Ohm R."/>
            <person name="Sun H."/>
            <person name="Tunlid A."/>
            <person name="Henrissat B."/>
            <person name="Grigoriev I.V."/>
            <person name="Hibbett D.S."/>
            <person name="Martin F."/>
        </authorList>
    </citation>
    <scope>NUCLEOTIDE SEQUENCE [LARGE SCALE GENOMIC DNA]</scope>
    <source>
        <strain evidence="6">MUT 4182</strain>
    </source>
</reference>
<dbReference type="Pfam" id="PF00106">
    <property type="entry name" value="adh_short"/>
    <property type="match status" value="2"/>
</dbReference>
<reference evidence="5 6" key="1">
    <citation type="submission" date="2014-04" db="EMBL/GenBank/DDBJ databases">
        <authorList>
            <consortium name="DOE Joint Genome Institute"/>
            <person name="Kuo A."/>
            <person name="Girlanda M."/>
            <person name="Perotto S."/>
            <person name="Kohler A."/>
            <person name="Nagy L.G."/>
            <person name="Floudas D."/>
            <person name="Copeland A."/>
            <person name="Barry K.W."/>
            <person name="Cichocki N."/>
            <person name="Veneault-Fourrey C."/>
            <person name="LaButti K."/>
            <person name="Lindquist E.A."/>
            <person name="Lipzen A."/>
            <person name="Lundell T."/>
            <person name="Morin E."/>
            <person name="Murat C."/>
            <person name="Sun H."/>
            <person name="Tunlid A."/>
            <person name="Henrissat B."/>
            <person name="Grigoriev I.V."/>
            <person name="Hibbett D.S."/>
            <person name="Martin F."/>
            <person name="Nordberg H.P."/>
            <person name="Cantor M.N."/>
            <person name="Hua S.X."/>
        </authorList>
    </citation>
    <scope>NUCLEOTIDE SEQUENCE [LARGE SCALE GENOMIC DNA]</scope>
    <source>
        <strain evidence="5 6">MUT 4182</strain>
    </source>
</reference>
<dbReference type="InterPro" id="IPR002347">
    <property type="entry name" value="SDR_fam"/>
</dbReference>
<keyword evidence="2" id="KW-0521">NADP</keyword>
<dbReference type="SUPFAM" id="SSF51735">
    <property type="entry name" value="NAD(P)-binding Rossmann-fold domains"/>
    <property type="match status" value="1"/>
</dbReference>
<evidence type="ECO:0000313" key="6">
    <source>
        <dbReference type="Proteomes" id="UP000054248"/>
    </source>
</evidence>
<evidence type="ECO:0000256" key="3">
    <source>
        <dbReference type="ARBA" id="ARBA00023002"/>
    </source>
</evidence>
<name>A0A0C3MII6_9AGAM</name>
<sequence>MGVIQSARRFITQTYPPTSKFEPQRDIPDLAGKVIIVTGGNTGIGRETIKALLLKNAKVYMASRSRPKAEAAINDLKQQTGKEALFLELDLANLDKVRKAADEFMRKEPVLHILFNSGGVMFPPVEQLTDDGYDLQFGTNCLGHAHFTLSLMPALIDGAKASPDGKARVVNTSSFVVYYNSQPLIKWNTLRDDPARTALGTRSLYAQSKYGVVGFSNELARRYAEHGIVSNAANPGSIRTDLQRHLPSFARTIIYTLFSKPAPMGALTQLYAATSPETANATGKWFVPWAREWPHSDQTRDPEVESKLWDWIQEQRKGH</sequence>
<dbReference type="InterPro" id="IPR020904">
    <property type="entry name" value="Sc_DH/Rdtase_CS"/>
</dbReference>
<keyword evidence="6" id="KW-1185">Reference proteome</keyword>
<dbReference type="PRINTS" id="PR00080">
    <property type="entry name" value="SDRFAMILY"/>
</dbReference>
<organism evidence="5 6">
    <name type="scientific">Tulasnella calospora MUT 4182</name>
    <dbReference type="NCBI Taxonomy" id="1051891"/>
    <lineage>
        <taxon>Eukaryota</taxon>
        <taxon>Fungi</taxon>
        <taxon>Dikarya</taxon>
        <taxon>Basidiomycota</taxon>
        <taxon>Agaricomycotina</taxon>
        <taxon>Agaricomycetes</taxon>
        <taxon>Cantharellales</taxon>
        <taxon>Tulasnellaceae</taxon>
        <taxon>Tulasnella</taxon>
    </lineage>
</organism>
<evidence type="ECO:0000313" key="5">
    <source>
        <dbReference type="EMBL" id="KIO33502.1"/>
    </source>
</evidence>
<accession>A0A0C3MII6</accession>
<evidence type="ECO:0000256" key="4">
    <source>
        <dbReference type="RuleBase" id="RU000363"/>
    </source>
</evidence>
<protein>
    <recommendedName>
        <fullName evidence="7">NAD(P)-binding protein</fullName>
    </recommendedName>
</protein>
<dbReference type="PROSITE" id="PS00061">
    <property type="entry name" value="ADH_SHORT"/>
    <property type="match status" value="1"/>
</dbReference>
<dbReference type="PRINTS" id="PR00081">
    <property type="entry name" value="GDHRDH"/>
</dbReference>
<dbReference type="GO" id="GO:0016491">
    <property type="term" value="F:oxidoreductase activity"/>
    <property type="evidence" value="ECO:0007669"/>
    <property type="project" value="UniProtKB-KW"/>
</dbReference>
<gene>
    <name evidence="5" type="ORF">M407DRAFT_17754</name>
</gene>
<evidence type="ECO:0008006" key="7">
    <source>
        <dbReference type="Google" id="ProtNLM"/>
    </source>
</evidence>